<name>A0ABD0K0L1_9CAEN</name>
<dbReference type="AlphaFoldDB" id="A0ABD0K0L1"/>
<protein>
    <submittedName>
        <fullName evidence="1">Uncharacterized protein</fullName>
    </submittedName>
</protein>
<comment type="caution">
    <text evidence="1">The sequence shown here is derived from an EMBL/GenBank/DDBJ whole genome shotgun (WGS) entry which is preliminary data.</text>
</comment>
<gene>
    <name evidence="1" type="ORF">BaRGS_00028259</name>
</gene>
<accession>A0ABD0K0L1</accession>
<evidence type="ECO:0000313" key="1">
    <source>
        <dbReference type="EMBL" id="KAK7480525.1"/>
    </source>
</evidence>
<organism evidence="1 2">
    <name type="scientific">Batillaria attramentaria</name>
    <dbReference type="NCBI Taxonomy" id="370345"/>
    <lineage>
        <taxon>Eukaryota</taxon>
        <taxon>Metazoa</taxon>
        <taxon>Spiralia</taxon>
        <taxon>Lophotrochozoa</taxon>
        <taxon>Mollusca</taxon>
        <taxon>Gastropoda</taxon>
        <taxon>Caenogastropoda</taxon>
        <taxon>Sorbeoconcha</taxon>
        <taxon>Cerithioidea</taxon>
        <taxon>Batillariidae</taxon>
        <taxon>Batillaria</taxon>
    </lineage>
</organism>
<keyword evidence="2" id="KW-1185">Reference proteome</keyword>
<dbReference type="EMBL" id="JACVVK020000280">
    <property type="protein sequence ID" value="KAK7480525.1"/>
    <property type="molecule type" value="Genomic_DNA"/>
</dbReference>
<reference evidence="1 2" key="1">
    <citation type="journal article" date="2023" name="Sci. Data">
        <title>Genome assembly of the Korean intertidal mud-creeper Batillaria attramentaria.</title>
        <authorList>
            <person name="Patra A.K."/>
            <person name="Ho P.T."/>
            <person name="Jun S."/>
            <person name="Lee S.J."/>
            <person name="Kim Y."/>
            <person name="Won Y.J."/>
        </authorList>
    </citation>
    <scope>NUCLEOTIDE SEQUENCE [LARGE SCALE GENOMIC DNA]</scope>
    <source>
        <strain evidence="1">Wonlab-2016</strain>
    </source>
</reference>
<proteinExistence type="predicted"/>
<dbReference type="Proteomes" id="UP001519460">
    <property type="component" value="Unassembled WGS sequence"/>
</dbReference>
<evidence type="ECO:0000313" key="2">
    <source>
        <dbReference type="Proteomes" id="UP001519460"/>
    </source>
</evidence>
<sequence length="77" mass="8537">MILKQFYKDYEDDSPSSLLKNSQYNKAAVVGTATSSAATLPLVPTFSITNISRQPLDTKCGKGENEKALRLVRMWVV</sequence>